<dbReference type="InterPro" id="IPR035959">
    <property type="entry name" value="RutC-like_sf"/>
</dbReference>
<evidence type="ECO:0000313" key="7">
    <source>
        <dbReference type="EMBL" id="KAL0949412.1"/>
    </source>
</evidence>
<sequence>MKYVALLSGGKDSCFNLLHCHKNGHELVAAASLGPGPGKDELDSFMYQTVGQDAIEYIAQALDVPLHRKIITGSAVEQGLEYGGRKESSLPGISGDETEDLYDLLSTVKSHHPDIEGVSVGAILSNYQRVRVEHVCRRLSLTPLCYLWQRDQTELLSEMIEAGLEAILIKVAGIGLKPAHLGKTLAEMQPTLLRLNEQYGSHVCGEGGEYETLTLNSPMFKSRIELTETETVIHSDNDFATVAYLRVKQATLKSKEDITECSLRVPKLLDEDYESALQIKTLASSPTNGPKLQDAQAVSGDSHAPITARQTGPWVCIGNIQRNMDQSPGDIALDVEVRECFEQLKDRLQAHGLTFINCTHINVLISSMDLFGGVNTVYGECFGVSPPSRACVAADLPAGIRVRLECLAYREQTSSDRQALHVQGLSYWAPANIGPYSQAVKVRERIFISGQIGLIPSKLAMPSPQSLALETALACQHAKRVIDGLRGTMTHWAETTQCNIYWIAAGQDVNTVKQIHTVITEKLGESLEIPTFFAVVTELPKGALVEKQVLYHTGCCTITDEYGDVSTETGRFSLSNECKGGGDSALQRMASVLEETNEECSIYCYRGQDPGILSEIRQNLAIISDSSISVRVFYVPSRSSPSKDVITYISSSEVPPPTTYIPCRAISTLNGEWDCVICVVR</sequence>
<dbReference type="PANTHER" id="PTHR12196:SF2">
    <property type="entry name" value="DIPHTHINE--AMMONIA LIGASE"/>
    <property type="match status" value="1"/>
</dbReference>
<dbReference type="Pfam" id="PF01902">
    <property type="entry name" value="Diphthami_syn_2"/>
    <property type="match status" value="1"/>
</dbReference>
<dbReference type="InterPro" id="IPR014729">
    <property type="entry name" value="Rossmann-like_a/b/a_fold"/>
</dbReference>
<feature type="domain" description="Diphthamide synthase" evidence="6">
    <location>
        <begin position="92"/>
        <end position="243"/>
    </location>
</feature>
<comment type="catalytic activity">
    <reaction evidence="5">
        <text>diphthine-[translation elongation factor 2] + NH4(+) + ATP = diphthamide-[translation elongation factor 2] + AMP + diphosphate + H(+)</text>
        <dbReference type="Rhea" id="RHEA:19753"/>
        <dbReference type="Rhea" id="RHEA-COMP:10172"/>
        <dbReference type="Rhea" id="RHEA-COMP:10174"/>
        <dbReference type="ChEBI" id="CHEBI:15378"/>
        <dbReference type="ChEBI" id="CHEBI:16692"/>
        <dbReference type="ChEBI" id="CHEBI:28938"/>
        <dbReference type="ChEBI" id="CHEBI:30616"/>
        <dbReference type="ChEBI" id="CHEBI:33019"/>
        <dbReference type="ChEBI" id="CHEBI:82696"/>
        <dbReference type="ChEBI" id="CHEBI:456215"/>
        <dbReference type="EC" id="6.3.1.14"/>
    </reaction>
</comment>
<dbReference type="Gene3D" id="3.30.1330.40">
    <property type="entry name" value="RutC-like"/>
    <property type="match status" value="2"/>
</dbReference>
<dbReference type="SUPFAM" id="SSF55298">
    <property type="entry name" value="YjgF-like"/>
    <property type="match status" value="2"/>
</dbReference>
<dbReference type="CDD" id="cd06155">
    <property type="entry name" value="eu_AANH_C_1"/>
    <property type="match status" value="1"/>
</dbReference>
<dbReference type="EMBL" id="JASNQZ010000012">
    <property type="protein sequence ID" value="KAL0949412.1"/>
    <property type="molecule type" value="Genomic_DNA"/>
</dbReference>
<protein>
    <recommendedName>
        <fullName evidence="2">Diphthine--ammonia ligase</fullName>
        <ecNumber evidence="1">6.3.1.14</ecNumber>
    </recommendedName>
    <alternativeName>
        <fullName evidence="3">Diphthamide synthase</fullName>
    </alternativeName>
    <alternativeName>
        <fullName evidence="4">Diphthamide synthetase</fullName>
    </alternativeName>
</protein>
<dbReference type="Gene3D" id="3.90.1490.10">
    <property type="entry name" value="putative n-type atp pyrophosphatase, domain 2"/>
    <property type="match status" value="1"/>
</dbReference>
<accession>A0ABR3J1P0</accession>
<evidence type="ECO:0000256" key="3">
    <source>
        <dbReference type="ARBA" id="ARBA00029814"/>
    </source>
</evidence>
<dbReference type="InterPro" id="IPR002761">
    <property type="entry name" value="Diphthami_syn_dom"/>
</dbReference>
<dbReference type="NCBIfam" id="TIGR00290">
    <property type="entry name" value="MJ0570_dom"/>
    <property type="match status" value="1"/>
</dbReference>
<evidence type="ECO:0000259" key="6">
    <source>
        <dbReference type="Pfam" id="PF01902"/>
    </source>
</evidence>
<evidence type="ECO:0000256" key="4">
    <source>
        <dbReference type="ARBA" id="ARBA00031552"/>
    </source>
</evidence>
<dbReference type="Gene3D" id="3.40.50.620">
    <property type="entry name" value="HUPs"/>
    <property type="match status" value="1"/>
</dbReference>
<dbReference type="Proteomes" id="UP001556367">
    <property type="component" value="Unassembled WGS sequence"/>
</dbReference>
<dbReference type="CDD" id="cd01994">
    <property type="entry name" value="AANH_PF0828-like"/>
    <property type="match status" value="1"/>
</dbReference>
<evidence type="ECO:0000313" key="8">
    <source>
        <dbReference type="Proteomes" id="UP001556367"/>
    </source>
</evidence>
<evidence type="ECO:0000256" key="2">
    <source>
        <dbReference type="ARBA" id="ARBA00018426"/>
    </source>
</evidence>
<proteinExistence type="predicted"/>
<dbReference type="InterPro" id="IPR030662">
    <property type="entry name" value="DPH6/MJ0570"/>
</dbReference>
<dbReference type="PANTHER" id="PTHR12196">
    <property type="entry name" value="DOMAIN OF UNKNOWN FUNCTION 71 DUF71 -CONTAINING PROTEIN"/>
    <property type="match status" value="1"/>
</dbReference>
<dbReference type="SUPFAM" id="SSF52402">
    <property type="entry name" value="Adenine nucleotide alpha hydrolases-like"/>
    <property type="match status" value="1"/>
</dbReference>
<organism evidence="7 8">
    <name type="scientific">Hohenbuehelia grisea</name>
    <dbReference type="NCBI Taxonomy" id="104357"/>
    <lineage>
        <taxon>Eukaryota</taxon>
        <taxon>Fungi</taxon>
        <taxon>Dikarya</taxon>
        <taxon>Basidiomycota</taxon>
        <taxon>Agaricomycotina</taxon>
        <taxon>Agaricomycetes</taxon>
        <taxon>Agaricomycetidae</taxon>
        <taxon>Agaricales</taxon>
        <taxon>Pleurotineae</taxon>
        <taxon>Pleurotaceae</taxon>
        <taxon>Hohenbuehelia</taxon>
    </lineage>
</organism>
<evidence type="ECO:0000256" key="5">
    <source>
        <dbReference type="ARBA" id="ARBA00048108"/>
    </source>
</evidence>
<gene>
    <name evidence="7" type="ORF">HGRIS_009473</name>
</gene>
<name>A0ABR3J1P0_9AGAR</name>
<reference evidence="8" key="1">
    <citation type="submission" date="2024-06" db="EMBL/GenBank/DDBJ databases">
        <title>Multi-omics analyses provide insights into the biosynthesis of the anticancer antibiotic pleurotin in Hohenbuehelia grisea.</title>
        <authorList>
            <person name="Weaver J.A."/>
            <person name="Alberti F."/>
        </authorList>
    </citation>
    <scope>NUCLEOTIDE SEQUENCE [LARGE SCALE GENOMIC DNA]</scope>
    <source>
        <strain evidence="8">T-177</strain>
    </source>
</reference>
<dbReference type="Pfam" id="PF01042">
    <property type="entry name" value="Ribonuc_L-PSP"/>
    <property type="match status" value="2"/>
</dbReference>
<dbReference type="InterPro" id="IPR006175">
    <property type="entry name" value="YjgF/YER057c/UK114"/>
</dbReference>
<comment type="caution">
    <text evidence="7">The sequence shown here is derived from an EMBL/GenBank/DDBJ whole genome shotgun (WGS) entry which is preliminary data.</text>
</comment>
<keyword evidence="8" id="KW-1185">Reference proteome</keyword>
<evidence type="ECO:0000256" key="1">
    <source>
        <dbReference type="ARBA" id="ARBA00012089"/>
    </source>
</evidence>
<dbReference type="EC" id="6.3.1.14" evidence="1"/>